<keyword evidence="2" id="KW-1185">Reference proteome</keyword>
<dbReference type="EMBL" id="VOAH01000007">
    <property type="protein sequence ID" value="TVP40447.1"/>
    <property type="molecule type" value="Genomic_DNA"/>
</dbReference>
<sequence>MTVSFSTTKYDSKTERNKVDVCNASGCDRVGTIKTDVDCGIYGILEIIVCDKCISKFSREES</sequence>
<proteinExistence type="predicted"/>
<dbReference type="RefSeq" id="WP_144730538.1">
    <property type="nucleotide sequence ID" value="NZ_ML675583.1"/>
</dbReference>
<reference evidence="1 2" key="1">
    <citation type="journal article" date="2019" name="Front. Microbiol.">
        <title>Ammonia Oxidation by the Arctic Terrestrial Thaumarchaeote Candidatus Nitrosocosmicus arcticus Is Stimulated by Increasing Temperatures.</title>
        <authorList>
            <person name="Alves R.J.E."/>
            <person name="Kerou M."/>
            <person name="Zappe A."/>
            <person name="Bittner R."/>
            <person name="Abby S.S."/>
            <person name="Schmidt H.A."/>
            <person name="Pfeifer K."/>
            <person name="Schleper C."/>
        </authorList>
    </citation>
    <scope>NUCLEOTIDE SEQUENCE [LARGE SCALE GENOMIC DNA]</scope>
    <source>
        <strain evidence="1 2">Kfb</strain>
    </source>
</reference>
<accession>A0A557SV18</accession>
<evidence type="ECO:0000313" key="2">
    <source>
        <dbReference type="Proteomes" id="UP000315289"/>
    </source>
</evidence>
<protein>
    <submittedName>
        <fullName evidence="1">Uncharacterized protein</fullName>
    </submittedName>
</protein>
<evidence type="ECO:0000313" key="1">
    <source>
        <dbReference type="EMBL" id="TVP40447.1"/>
    </source>
</evidence>
<dbReference type="AlphaFoldDB" id="A0A557SV18"/>
<comment type="caution">
    <text evidence="1">The sequence shown here is derived from an EMBL/GenBank/DDBJ whole genome shotgun (WGS) entry which is preliminary data.</text>
</comment>
<gene>
    <name evidence="1" type="ORF">NARC_70024</name>
</gene>
<name>A0A557SV18_9ARCH</name>
<organism evidence="1 2">
    <name type="scientific">Candidatus Nitrosocosmicus arcticus</name>
    <dbReference type="NCBI Taxonomy" id="2035267"/>
    <lineage>
        <taxon>Archaea</taxon>
        <taxon>Nitrososphaerota</taxon>
        <taxon>Nitrososphaeria</taxon>
        <taxon>Nitrososphaerales</taxon>
        <taxon>Nitrososphaeraceae</taxon>
        <taxon>Candidatus Nitrosocosmicus</taxon>
    </lineage>
</organism>
<dbReference type="Proteomes" id="UP000315289">
    <property type="component" value="Unassembled WGS sequence"/>
</dbReference>